<protein>
    <submittedName>
        <fullName evidence="2">Uncharacterized protein</fullName>
    </submittedName>
</protein>
<feature type="compositionally biased region" description="Basic and acidic residues" evidence="1">
    <location>
        <begin position="99"/>
        <end position="120"/>
    </location>
</feature>
<feature type="region of interest" description="Disordered" evidence="1">
    <location>
        <begin position="91"/>
        <end position="120"/>
    </location>
</feature>
<evidence type="ECO:0000313" key="3">
    <source>
        <dbReference type="Proteomes" id="UP000502345"/>
    </source>
</evidence>
<proteinExistence type="predicted"/>
<dbReference type="EMBL" id="CP050124">
    <property type="protein sequence ID" value="QIP41867.1"/>
    <property type="molecule type" value="Genomic_DNA"/>
</dbReference>
<evidence type="ECO:0000313" key="2">
    <source>
        <dbReference type="EMBL" id="QIP41867.1"/>
    </source>
</evidence>
<accession>A0A6G9CXZ8</accession>
<evidence type="ECO:0000256" key="1">
    <source>
        <dbReference type="SAM" id="MobiDB-lite"/>
    </source>
</evidence>
<feature type="region of interest" description="Disordered" evidence="1">
    <location>
        <begin position="1"/>
        <end position="45"/>
    </location>
</feature>
<dbReference type="Proteomes" id="UP000502345">
    <property type="component" value="Chromosome"/>
</dbReference>
<organism evidence="2 3">
    <name type="scientific">Rhodococcus erythropolis</name>
    <name type="common">Arthrobacter picolinophilus</name>
    <dbReference type="NCBI Taxonomy" id="1833"/>
    <lineage>
        <taxon>Bacteria</taxon>
        <taxon>Bacillati</taxon>
        <taxon>Actinomycetota</taxon>
        <taxon>Actinomycetes</taxon>
        <taxon>Mycobacteriales</taxon>
        <taxon>Nocardiaceae</taxon>
        <taxon>Rhodococcus</taxon>
        <taxon>Rhodococcus erythropolis group</taxon>
    </lineage>
</organism>
<gene>
    <name evidence="2" type="ORF">G9444_4623</name>
</gene>
<dbReference type="AlphaFoldDB" id="A0A6G9CXZ8"/>
<sequence>MSATARIGQSDGDDAGVVGSYRQPGQPWAENAHVGDGFSGANRAGNGSPDYQVGVGDNSFGKLFRVDLADLDVRIRNHLPRSEIAARDNYGDGVSRGIASKEENNAECGQDDRCDLADGR</sequence>
<reference evidence="2 3" key="1">
    <citation type="submission" date="2020-03" db="EMBL/GenBank/DDBJ databases">
        <title>Screen low temperature-resistant strains for efficient degradation of petroleum hydrocarbons under the low temperature.</title>
        <authorList>
            <person name="Wang Y."/>
            <person name="Chen J."/>
        </authorList>
    </citation>
    <scope>NUCLEOTIDE SEQUENCE [LARGE SCALE GENOMIC DNA]</scope>
    <source>
        <strain evidence="2 3">KB1</strain>
    </source>
</reference>
<name>A0A6G9CXZ8_RHOER</name>